<evidence type="ECO:0000313" key="2">
    <source>
        <dbReference type="EMBL" id="GMA37097.1"/>
    </source>
</evidence>
<dbReference type="SUPFAM" id="SSF55729">
    <property type="entry name" value="Acyl-CoA N-acyltransferases (Nat)"/>
    <property type="match status" value="1"/>
</dbReference>
<dbReference type="InterPro" id="IPR051908">
    <property type="entry name" value="Ribosomal_N-acetyltransferase"/>
</dbReference>
<keyword evidence="3" id="KW-1185">Reference proteome</keyword>
<dbReference type="InterPro" id="IPR016181">
    <property type="entry name" value="Acyl_CoA_acyltransferase"/>
</dbReference>
<dbReference type="Proteomes" id="UP001157125">
    <property type="component" value="Unassembled WGS sequence"/>
</dbReference>
<dbReference type="EMBL" id="BSUN01000001">
    <property type="protein sequence ID" value="GMA37097.1"/>
    <property type="molecule type" value="Genomic_DNA"/>
</dbReference>
<sequence>MTSWRVPSRVETARLVLRPYVAADAEQLVDVIPRNLDHLSPYMEWTRFEPQTVEQRREWIAGEAAKTAAGTEFTMGMFDAAGALVGGTGFHARTDPDGLEIGYWIDAAHEDTGLATEAAAALTLVALEVAGAEVVTIGHAPTNARSAAIPRRLGYTQRDLGGKECFDAGEMAPAVEWVADAATLTREPLASWPRPTSR</sequence>
<dbReference type="Gene3D" id="3.40.630.30">
    <property type="match status" value="1"/>
</dbReference>
<comment type="caution">
    <text evidence="2">The sequence shown here is derived from an EMBL/GenBank/DDBJ whole genome shotgun (WGS) entry which is preliminary data.</text>
</comment>
<evidence type="ECO:0000259" key="1">
    <source>
        <dbReference type="PROSITE" id="PS51186"/>
    </source>
</evidence>
<evidence type="ECO:0000313" key="3">
    <source>
        <dbReference type="Proteomes" id="UP001157125"/>
    </source>
</evidence>
<gene>
    <name evidence="2" type="ORF">GCM10025876_33010</name>
</gene>
<accession>A0ABQ6IIX3</accession>
<dbReference type="PANTHER" id="PTHR43441:SF3">
    <property type="entry name" value="ACETYLTRANSFERASE"/>
    <property type="match status" value="1"/>
</dbReference>
<name>A0ABQ6IIX3_9MICO</name>
<dbReference type="PROSITE" id="PS51186">
    <property type="entry name" value="GNAT"/>
    <property type="match status" value="1"/>
</dbReference>
<protein>
    <recommendedName>
        <fullName evidence="1">N-acetyltransferase domain-containing protein</fullName>
    </recommendedName>
</protein>
<feature type="domain" description="N-acetyltransferase" evidence="1">
    <location>
        <begin position="15"/>
        <end position="176"/>
    </location>
</feature>
<reference evidence="3" key="1">
    <citation type="journal article" date="2019" name="Int. J. Syst. Evol. Microbiol.">
        <title>The Global Catalogue of Microorganisms (GCM) 10K type strain sequencing project: providing services to taxonomists for standard genome sequencing and annotation.</title>
        <authorList>
            <consortium name="The Broad Institute Genomics Platform"/>
            <consortium name="The Broad Institute Genome Sequencing Center for Infectious Disease"/>
            <person name="Wu L."/>
            <person name="Ma J."/>
        </authorList>
    </citation>
    <scope>NUCLEOTIDE SEQUENCE [LARGE SCALE GENOMIC DNA]</scope>
    <source>
        <strain evidence="3">NBRC 112299</strain>
    </source>
</reference>
<dbReference type="Pfam" id="PF13302">
    <property type="entry name" value="Acetyltransf_3"/>
    <property type="match status" value="1"/>
</dbReference>
<dbReference type="InterPro" id="IPR000182">
    <property type="entry name" value="GNAT_dom"/>
</dbReference>
<proteinExistence type="predicted"/>
<dbReference type="PANTHER" id="PTHR43441">
    <property type="entry name" value="RIBOSOMAL-PROTEIN-SERINE ACETYLTRANSFERASE"/>
    <property type="match status" value="1"/>
</dbReference>
<organism evidence="2 3">
    <name type="scientific">Demequina litorisediminis</name>
    <dbReference type="NCBI Taxonomy" id="1849022"/>
    <lineage>
        <taxon>Bacteria</taxon>
        <taxon>Bacillati</taxon>
        <taxon>Actinomycetota</taxon>
        <taxon>Actinomycetes</taxon>
        <taxon>Micrococcales</taxon>
        <taxon>Demequinaceae</taxon>
        <taxon>Demequina</taxon>
    </lineage>
</organism>
<dbReference type="RefSeq" id="WP_284328948.1">
    <property type="nucleotide sequence ID" value="NZ_BSUN01000001.1"/>
</dbReference>